<evidence type="ECO:0000313" key="3">
    <source>
        <dbReference type="Proteomes" id="UP000199415"/>
    </source>
</evidence>
<dbReference type="InterPro" id="IPR016130">
    <property type="entry name" value="Tyr_Pase_AS"/>
</dbReference>
<dbReference type="InterPro" id="IPR000387">
    <property type="entry name" value="Tyr_Pase_dom"/>
</dbReference>
<keyword evidence="3" id="KW-1185">Reference proteome</keyword>
<proteinExistence type="predicted"/>
<dbReference type="Gene3D" id="3.90.190.10">
    <property type="entry name" value="Protein tyrosine phosphatase superfamily"/>
    <property type="match status" value="1"/>
</dbReference>
<evidence type="ECO:0000259" key="1">
    <source>
        <dbReference type="PROSITE" id="PS50056"/>
    </source>
</evidence>
<name>A0A1G7UAS9_9PROT</name>
<organism evidence="2 3">
    <name type="scientific">Limimonas halophila</name>
    <dbReference type="NCBI Taxonomy" id="1082479"/>
    <lineage>
        <taxon>Bacteria</taxon>
        <taxon>Pseudomonadati</taxon>
        <taxon>Pseudomonadota</taxon>
        <taxon>Alphaproteobacteria</taxon>
        <taxon>Rhodospirillales</taxon>
        <taxon>Rhodovibrionaceae</taxon>
        <taxon>Limimonas</taxon>
    </lineage>
</organism>
<dbReference type="InterPro" id="IPR029021">
    <property type="entry name" value="Prot-tyrosine_phosphatase-like"/>
</dbReference>
<dbReference type="SUPFAM" id="SSF52799">
    <property type="entry name" value="(Phosphotyrosine protein) phosphatases II"/>
    <property type="match status" value="1"/>
</dbReference>
<dbReference type="OrthoDB" id="437665at2"/>
<dbReference type="AlphaFoldDB" id="A0A1G7UAS9"/>
<accession>A0A1G7UAS9</accession>
<dbReference type="PROSITE" id="PS50056">
    <property type="entry name" value="TYR_PHOSPHATASE_2"/>
    <property type="match status" value="1"/>
</dbReference>
<dbReference type="STRING" id="1082479.SAMN05216241_11324"/>
<protein>
    <recommendedName>
        <fullName evidence="1">Tyrosine specific protein phosphatases domain-containing protein</fullName>
    </recommendedName>
</protein>
<dbReference type="EMBL" id="FNCE01000013">
    <property type="protein sequence ID" value="SDG44583.1"/>
    <property type="molecule type" value="Genomic_DNA"/>
</dbReference>
<reference evidence="2 3" key="1">
    <citation type="submission" date="2016-10" db="EMBL/GenBank/DDBJ databases">
        <authorList>
            <person name="de Groot N.N."/>
        </authorList>
    </citation>
    <scope>NUCLEOTIDE SEQUENCE [LARGE SCALE GENOMIC DNA]</scope>
    <source>
        <strain evidence="2 3">DSM 25584</strain>
    </source>
</reference>
<dbReference type="RefSeq" id="WP_090021629.1">
    <property type="nucleotide sequence ID" value="NZ_FNCE01000013.1"/>
</dbReference>
<dbReference type="Proteomes" id="UP000199415">
    <property type="component" value="Unassembled WGS sequence"/>
</dbReference>
<gene>
    <name evidence="2" type="ORF">SAMN05216241_11324</name>
</gene>
<evidence type="ECO:0000313" key="2">
    <source>
        <dbReference type="EMBL" id="SDG44583.1"/>
    </source>
</evidence>
<dbReference type="PROSITE" id="PS00383">
    <property type="entry name" value="TYR_PHOSPHATASE_1"/>
    <property type="match status" value="1"/>
</dbReference>
<sequence>MLPYHLTVCGLDELDGHAETGVSHVISIIDPEEPTPAVLRDYPELREHWVLRFHDVSRAIPGARAPQAADVADLLAVGAQLAESRPSHLLVHCHAGVSRSAAAAVILMAREAPGREREAFETVYRLRPIAAPNQRMIKLADAALERGGALSRALDTSLADRLHLRRPRMFQTLFGR</sequence>
<feature type="domain" description="Tyrosine specific protein phosphatases" evidence="1">
    <location>
        <begin position="72"/>
        <end position="138"/>
    </location>
</feature>